<proteinExistence type="inferred from homology"/>
<evidence type="ECO:0000256" key="7">
    <source>
        <dbReference type="ARBA" id="ARBA00022692"/>
    </source>
</evidence>
<evidence type="ECO:0000256" key="14">
    <source>
        <dbReference type="ARBA" id="ARBA00031019"/>
    </source>
</evidence>
<gene>
    <name evidence="17" type="primary">ND6</name>
</gene>
<organism evidence="17">
    <name type="scientific">Neolucanus maximus</name>
    <dbReference type="NCBI Taxonomy" id="618182"/>
    <lineage>
        <taxon>Eukaryota</taxon>
        <taxon>Metazoa</taxon>
        <taxon>Ecdysozoa</taxon>
        <taxon>Arthropoda</taxon>
        <taxon>Hexapoda</taxon>
        <taxon>Insecta</taxon>
        <taxon>Pterygota</taxon>
        <taxon>Neoptera</taxon>
        <taxon>Endopterygota</taxon>
        <taxon>Coleoptera</taxon>
        <taxon>Polyphaga</taxon>
        <taxon>Scarabaeiformia</taxon>
        <taxon>Lucanidae</taxon>
        <taxon>Lucaninae</taxon>
        <taxon>Neolucanus</taxon>
    </lineage>
</organism>
<dbReference type="RefSeq" id="YP_009526279.1">
    <property type="nucleotide sequence ID" value="NC_039652.1"/>
</dbReference>
<feature type="transmembrane region" description="Helical" evidence="16">
    <location>
        <begin position="78"/>
        <end position="99"/>
    </location>
</feature>
<keyword evidence="13 16" id="KW-0472">Membrane</keyword>
<dbReference type="PANTHER" id="PTHR11435:SF1">
    <property type="entry name" value="NADH-UBIQUINONE OXIDOREDUCTASE CHAIN 6"/>
    <property type="match status" value="1"/>
</dbReference>
<evidence type="ECO:0000256" key="10">
    <source>
        <dbReference type="ARBA" id="ARBA00022989"/>
    </source>
</evidence>
<evidence type="ECO:0000256" key="4">
    <source>
        <dbReference type="ARBA" id="ARBA00021095"/>
    </source>
</evidence>
<evidence type="ECO:0000256" key="1">
    <source>
        <dbReference type="ARBA" id="ARBA00004225"/>
    </source>
</evidence>
<keyword evidence="10 16" id="KW-1133">Transmembrane helix</keyword>
<feature type="transmembrane region" description="Helical" evidence="16">
    <location>
        <begin position="133"/>
        <end position="153"/>
    </location>
</feature>
<evidence type="ECO:0000256" key="11">
    <source>
        <dbReference type="ARBA" id="ARBA00023027"/>
    </source>
</evidence>
<dbReference type="GeneID" id="38343761"/>
<evidence type="ECO:0000256" key="13">
    <source>
        <dbReference type="ARBA" id="ARBA00023136"/>
    </source>
</evidence>
<dbReference type="CTD" id="4541"/>
<protein>
    <recommendedName>
        <fullName evidence="4">NADH-ubiquinone oxidoreductase chain 6</fullName>
        <ecNumber evidence="3">7.1.1.2</ecNumber>
    </recommendedName>
    <alternativeName>
        <fullName evidence="14">NADH dehydrogenase subunit 6</fullName>
    </alternativeName>
</protein>
<keyword evidence="5" id="KW-0813">Transport</keyword>
<dbReference type="EC" id="7.1.1.2" evidence="3"/>
<comment type="subcellular location">
    <subcellularLocation>
        <location evidence="1">Mitochondrion membrane</location>
        <topology evidence="1">Multi-pass membrane protein</topology>
    </subcellularLocation>
</comment>
<sequence length="165" mass="18869">MLTLLTLMMIPTTIMIFMKHPLSMGMVLLTQTVLTALYTNMSSSVPWYSYIMILIMIGGMLVLYMYMTSVASNEKFKFSSKIMLTSLTIVAMTALTLIINKWSHSTWMMKNESLMMINTYSTSLNKYLNFPSMLISMTLIIYLLVTLIAVIKITDIKHGPLRHQN</sequence>
<evidence type="ECO:0000313" key="17">
    <source>
        <dbReference type="EMBL" id="AXU40293.1"/>
    </source>
</evidence>
<geneLocation type="mitochondrion" evidence="17"/>
<dbReference type="AlphaFoldDB" id="A0A346TLQ3"/>
<keyword evidence="6" id="KW-0679">Respiratory chain</keyword>
<evidence type="ECO:0000256" key="9">
    <source>
        <dbReference type="ARBA" id="ARBA00022982"/>
    </source>
</evidence>
<evidence type="ECO:0000256" key="5">
    <source>
        <dbReference type="ARBA" id="ARBA00022448"/>
    </source>
</evidence>
<feature type="transmembrane region" description="Helical" evidence="16">
    <location>
        <begin position="47"/>
        <end position="66"/>
    </location>
</feature>
<evidence type="ECO:0000256" key="16">
    <source>
        <dbReference type="SAM" id="Phobius"/>
    </source>
</evidence>
<evidence type="ECO:0000256" key="12">
    <source>
        <dbReference type="ARBA" id="ARBA00023128"/>
    </source>
</evidence>
<dbReference type="GO" id="GO:0031966">
    <property type="term" value="C:mitochondrial membrane"/>
    <property type="evidence" value="ECO:0007669"/>
    <property type="project" value="UniProtKB-SubCell"/>
</dbReference>
<dbReference type="GO" id="GO:0008137">
    <property type="term" value="F:NADH dehydrogenase (ubiquinone) activity"/>
    <property type="evidence" value="ECO:0007669"/>
    <property type="project" value="UniProtKB-EC"/>
</dbReference>
<keyword evidence="12 17" id="KW-0496">Mitochondrion</keyword>
<name>A0A346TLQ3_9SCAR</name>
<comment type="catalytic activity">
    <reaction evidence="15">
        <text>a ubiquinone + NADH + 5 H(+)(in) = a ubiquinol + NAD(+) + 4 H(+)(out)</text>
        <dbReference type="Rhea" id="RHEA:29091"/>
        <dbReference type="Rhea" id="RHEA-COMP:9565"/>
        <dbReference type="Rhea" id="RHEA-COMP:9566"/>
        <dbReference type="ChEBI" id="CHEBI:15378"/>
        <dbReference type="ChEBI" id="CHEBI:16389"/>
        <dbReference type="ChEBI" id="CHEBI:17976"/>
        <dbReference type="ChEBI" id="CHEBI:57540"/>
        <dbReference type="ChEBI" id="CHEBI:57945"/>
        <dbReference type="EC" id="7.1.1.2"/>
    </reaction>
</comment>
<keyword evidence="9" id="KW-0249">Electron transport</keyword>
<dbReference type="EMBL" id="MF401425">
    <property type="protein sequence ID" value="AXU40293.1"/>
    <property type="molecule type" value="Genomic_DNA"/>
</dbReference>
<keyword evidence="11" id="KW-0520">NAD</keyword>
<evidence type="ECO:0000256" key="3">
    <source>
        <dbReference type="ARBA" id="ARBA00012944"/>
    </source>
</evidence>
<accession>A0A346TLQ3</accession>
<comment type="similarity">
    <text evidence="2">Belongs to the complex I subunit 6 family.</text>
</comment>
<evidence type="ECO:0000256" key="8">
    <source>
        <dbReference type="ARBA" id="ARBA00022967"/>
    </source>
</evidence>
<keyword evidence="7 16" id="KW-0812">Transmembrane</keyword>
<evidence type="ECO:0000256" key="6">
    <source>
        <dbReference type="ARBA" id="ARBA00022660"/>
    </source>
</evidence>
<evidence type="ECO:0000256" key="15">
    <source>
        <dbReference type="ARBA" id="ARBA00049551"/>
    </source>
</evidence>
<evidence type="ECO:0000256" key="2">
    <source>
        <dbReference type="ARBA" id="ARBA00005698"/>
    </source>
</evidence>
<reference evidence="17" key="1">
    <citation type="submission" date="2017-06" db="EMBL/GenBank/DDBJ databases">
        <authorList>
            <person name="Kim H.J."/>
            <person name="Triplett B.A."/>
        </authorList>
    </citation>
    <scope>NUCLEOTIDE SEQUENCE</scope>
</reference>
<dbReference type="InterPro" id="IPR050269">
    <property type="entry name" value="ComplexI_Subunit6"/>
</dbReference>
<dbReference type="PANTHER" id="PTHR11435">
    <property type="entry name" value="NADH UBIQUINONE OXIDOREDUCTASE SUBUNIT ND6"/>
    <property type="match status" value="1"/>
</dbReference>
<keyword evidence="8" id="KW-1278">Translocase</keyword>